<feature type="transmembrane region" description="Helical" evidence="7">
    <location>
        <begin position="198"/>
        <end position="220"/>
    </location>
</feature>
<keyword evidence="4 7" id="KW-1133">Transmembrane helix</keyword>
<protein>
    <recommendedName>
        <fullName evidence="10">YihY/virulence factor BrkB family protein</fullName>
    </recommendedName>
</protein>
<keyword evidence="3 7" id="KW-0812">Transmembrane</keyword>
<reference evidence="9" key="1">
    <citation type="journal article" date="2019" name="Int. J. Syst. Evol. Microbiol.">
        <title>The Global Catalogue of Microorganisms (GCM) 10K type strain sequencing project: providing services to taxonomists for standard genome sequencing and annotation.</title>
        <authorList>
            <consortium name="The Broad Institute Genomics Platform"/>
            <consortium name="The Broad Institute Genome Sequencing Center for Infectious Disease"/>
            <person name="Wu L."/>
            <person name="Ma J."/>
        </authorList>
    </citation>
    <scope>NUCLEOTIDE SEQUENCE [LARGE SCALE GENOMIC DNA]</scope>
    <source>
        <strain evidence="9">CGMCC 4.7275</strain>
    </source>
</reference>
<feature type="compositionally biased region" description="Basic residues" evidence="6">
    <location>
        <begin position="14"/>
        <end position="26"/>
    </location>
</feature>
<dbReference type="PANTHER" id="PTHR21174:SF0">
    <property type="entry name" value="HD PHOSPHOHYDROLASE FAMILY PROTEIN-RELATED"/>
    <property type="match status" value="1"/>
</dbReference>
<accession>A0ABQ2EK13</accession>
<sequence>MPKSHQAHHWWPPHPRRAHRSRRPRDGHRYGSALKRIPMSLWREDATDWAAALTYYTVLAIIPALLVTVAAIGLAGPQATNELSEQITALVPAQSRHLVREALGEMAHQRTAARLLLIFGAIGALWSSSSYLGVFRRALHRINGATDHRPPWRKAPRIVITAVVLLALLVTSAFTLVLTGDVVREIGPVLGIGSTATVLWTVVKWPLLLALAAVLVLIVFRTGPSETRHLRHALPGGVLAVVLWLGVSALFAVYASHSGTYSRVYGSLAGSVVFLVWVWLSNLSLVAGAQFNAELAAGPAGTAGRSAARSAAGSGSGLGAGAAGADAEKDLGSPSMAAVHDVPDDDRTRSLRERWLHTLAAVRGEVTTPDALPYADNLLARWAEPQRRYHTTDHLIAVLDHIDTLAAHAENPEAVRLAAWFHDAVYHPERSENEERSAAVAVRALTEAGVPADVTDEVARLVRLTLTHDPAPGDTNGEVLCDADLAILASEPEGYEAYTRAVREEYGFVPDDAFRAGRAAVLRQLLDLERLFHTPLGAARWEEPARANLNGELTHLGS</sequence>
<feature type="transmembrane region" description="Helical" evidence="7">
    <location>
        <begin position="53"/>
        <end position="75"/>
    </location>
</feature>
<dbReference type="PANTHER" id="PTHR21174">
    <property type="match status" value="1"/>
</dbReference>
<feature type="transmembrane region" description="Helical" evidence="7">
    <location>
        <begin position="232"/>
        <end position="255"/>
    </location>
</feature>
<evidence type="ECO:0000256" key="4">
    <source>
        <dbReference type="ARBA" id="ARBA00022989"/>
    </source>
</evidence>
<evidence type="ECO:0000256" key="6">
    <source>
        <dbReference type="SAM" id="MobiDB-lite"/>
    </source>
</evidence>
<evidence type="ECO:0000256" key="3">
    <source>
        <dbReference type="ARBA" id="ARBA00022692"/>
    </source>
</evidence>
<evidence type="ECO:0000313" key="9">
    <source>
        <dbReference type="Proteomes" id="UP000660265"/>
    </source>
</evidence>
<evidence type="ECO:0000256" key="5">
    <source>
        <dbReference type="ARBA" id="ARBA00023136"/>
    </source>
</evidence>
<keyword evidence="5 7" id="KW-0472">Membrane</keyword>
<evidence type="ECO:0000313" key="8">
    <source>
        <dbReference type="EMBL" id="GGK14045.1"/>
    </source>
</evidence>
<proteinExistence type="predicted"/>
<comment type="caution">
    <text evidence="8">The sequence shown here is derived from an EMBL/GenBank/DDBJ whole genome shotgun (WGS) entry which is preliminary data.</text>
</comment>
<keyword evidence="2" id="KW-1003">Cell membrane</keyword>
<feature type="transmembrane region" description="Helical" evidence="7">
    <location>
        <begin position="155"/>
        <end position="178"/>
    </location>
</feature>
<evidence type="ECO:0000256" key="2">
    <source>
        <dbReference type="ARBA" id="ARBA00022475"/>
    </source>
</evidence>
<feature type="transmembrane region" description="Helical" evidence="7">
    <location>
        <begin position="115"/>
        <end position="134"/>
    </location>
</feature>
<dbReference type="Proteomes" id="UP000660265">
    <property type="component" value="Unassembled WGS sequence"/>
</dbReference>
<organism evidence="8 9">
    <name type="scientific">Streptomyces camponoticapitis</name>
    <dbReference type="NCBI Taxonomy" id="1616125"/>
    <lineage>
        <taxon>Bacteria</taxon>
        <taxon>Bacillati</taxon>
        <taxon>Actinomycetota</taxon>
        <taxon>Actinomycetes</taxon>
        <taxon>Kitasatosporales</taxon>
        <taxon>Streptomycetaceae</taxon>
        <taxon>Streptomyces</taxon>
    </lineage>
</organism>
<evidence type="ECO:0008006" key="10">
    <source>
        <dbReference type="Google" id="ProtNLM"/>
    </source>
</evidence>
<dbReference type="InterPro" id="IPR009218">
    <property type="entry name" value="HD_phosphohydro"/>
</dbReference>
<dbReference type="Pfam" id="PF03631">
    <property type="entry name" value="Virul_fac_BrkB"/>
    <property type="match status" value="1"/>
</dbReference>
<dbReference type="Gene3D" id="1.10.3210.10">
    <property type="entry name" value="Hypothetical protein af1432"/>
    <property type="match status" value="1"/>
</dbReference>
<dbReference type="SUPFAM" id="SSF109604">
    <property type="entry name" value="HD-domain/PDEase-like"/>
    <property type="match status" value="1"/>
</dbReference>
<comment type="subcellular location">
    <subcellularLocation>
        <location evidence="1">Cell membrane</location>
        <topology evidence="1">Multi-pass membrane protein</topology>
    </subcellularLocation>
</comment>
<evidence type="ECO:0000256" key="1">
    <source>
        <dbReference type="ARBA" id="ARBA00004651"/>
    </source>
</evidence>
<dbReference type="NCBIfam" id="TIGR00765">
    <property type="entry name" value="yihY_not_rbn"/>
    <property type="match status" value="1"/>
</dbReference>
<evidence type="ECO:0000256" key="7">
    <source>
        <dbReference type="SAM" id="Phobius"/>
    </source>
</evidence>
<feature type="region of interest" description="Disordered" evidence="6">
    <location>
        <begin position="1"/>
        <end position="29"/>
    </location>
</feature>
<name>A0ABQ2EK13_9ACTN</name>
<dbReference type="EMBL" id="BMMV01000019">
    <property type="protein sequence ID" value="GGK14045.1"/>
    <property type="molecule type" value="Genomic_DNA"/>
</dbReference>
<feature type="transmembrane region" description="Helical" evidence="7">
    <location>
        <begin position="261"/>
        <end position="280"/>
    </location>
</feature>
<dbReference type="InterPro" id="IPR017039">
    <property type="entry name" value="Virul_fac_BrkB"/>
</dbReference>
<gene>
    <name evidence="8" type="ORF">GCM10011583_52550</name>
</gene>
<keyword evidence="9" id="KW-1185">Reference proteome</keyword>